<gene>
    <name evidence="2" type="ORF">PHACADRAFT_259761</name>
</gene>
<dbReference type="SUPFAM" id="SSF52540">
    <property type="entry name" value="P-loop containing nucleoside triphosphate hydrolases"/>
    <property type="match status" value="1"/>
</dbReference>
<accession>K5W3B2</accession>
<organism evidence="2 3">
    <name type="scientific">Phanerochaete carnosa (strain HHB-10118-sp)</name>
    <name type="common">White-rot fungus</name>
    <name type="synonym">Peniophora carnosa</name>
    <dbReference type="NCBI Taxonomy" id="650164"/>
    <lineage>
        <taxon>Eukaryota</taxon>
        <taxon>Fungi</taxon>
        <taxon>Dikarya</taxon>
        <taxon>Basidiomycota</taxon>
        <taxon>Agaricomycotina</taxon>
        <taxon>Agaricomycetes</taxon>
        <taxon>Polyporales</taxon>
        <taxon>Phanerochaetaceae</taxon>
        <taxon>Phanerochaete</taxon>
    </lineage>
</organism>
<dbReference type="GeneID" id="18917519"/>
<feature type="compositionally biased region" description="Basic and acidic residues" evidence="1">
    <location>
        <begin position="123"/>
        <end position="145"/>
    </location>
</feature>
<evidence type="ECO:0000256" key="1">
    <source>
        <dbReference type="SAM" id="MobiDB-lite"/>
    </source>
</evidence>
<dbReference type="OrthoDB" id="347435at2759"/>
<dbReference type="Gene3D" id="3.40.50.300">
    <property type="entry name" value="P-loop containing nucleotide triphosphate hydrolases"/>
    <property type="match status" value="1"/>
</dbReference>
<dbReference type="InterPro" id="IPR027417">
    <property type="entry name" value="P-loop_NTPase"/>
</dbReference>
<evidence type="ECO:0008006" key="4">
    <source>
        <dbReference type="Google" id="ProtNLM"/>
    </source>
</evidence>
<reference evidence="2 3" key="1">
    <citation type="journal article" date="2012" name="BMC Genomics">
        <title>Comparative genomics of the white-rot fungi, Phanerochaete carnosa and P. chrysosporium, to elucidate the genetic basis of the distinct wood types they colonize.</title>
        <authorList>
            <person name="Suzuki H."/>
            <person name="MacDonald J."/>
            <person name="Syed K."/>
            <person name="Salamov A."/>
            <person name="Hori C."/>
            <person name="Aerts A."/>
            <person name="Henrissat B."/>
            <person name="Wiebenga A."/>
            <person name="vanKuyk P.A."/>
            <person name="Barry K."/>
            <person name="Lindquist E."/>
            <person name="LaButti K."/>
            <person name="Lapidus A."/>
            <person name="Lucas S."/>
            <person name="Coutinho P."/>
            <person name="Gong Y."/>
            <person name="Samejima M."/>
            <person name="Mahadevan R."/>
            <person name="Abou-Zaid M."/>
            <person name="de Vries R.P."/>
            <person name="Igarashi K."/>
            <person name="Yadav J.S."/>
            <person name="Grigoriev I.V."/>
            <person name="Master E.R."/>
        </authorList>
    </citation>
    <scope>NUCLEOTIDE SEQUENCE [LARGE SCALE GENOMIC DNA]</scope>
    <source>
        <strain evidence="2 3">HHB-10118-sp</strain>
    </source>
</reference>
<feature type="region of interest" description="Disordered" evidence="1">
    <location>
        <begin position="123"/>
        <end position="147"/>
    </location>
</feature>
<protein>
    <recommendedName>
        <fullName evidence="4">Phosphoribulokinase/uridine kinase domain-containing protein</fullName>
    </recommendedName>
</protein>
<dbReference type="FunCoup" id="K5W3B2">
    <property type="interactions" value="412"/>
</dbReference>
<dbReference type="AlphaFoldDB" id="K5W3B2"/>
<proteinExistence type="predicted"/>
<name>K5W3B2_PHACS</name>
<dbReference type="RefSeq" id="XP_007398096.1">
    <property type="nucleotide sequence ID" value="XM_007398034.1"/>
</dbReference>
<dbReference type="KEGG" id="pco:PHACADRAFT_259761"/>
<evidence type="ECO:0000313" key="2">
    <source>
        <dbReference type="EMBL" id="EKM53404.1"/>
    </source>
</evidence>
<dbReference type="InParanoid" id="K5W3B2"/>
<dbReference type="Proteomes" id="UP000008370">
    <property type="component" value="Unassembled WGS sequence"/>
</dbReference>
<dbReference type="STRING" id="650164.K5W3B2"/>
<dbReference type="HOGENOM" id="CLU_056986_1_0_1"/>
<dbReference type="PANTHER" id="PTHR10285">
    <property type="entry name" value="URIDINE KINASE"/>
    <property type="match status" value="1"/>
</dbReference>
<evidence type="ECO:0000313" key="3">
    <source>
        <dbReference type="Proteomes" id="UP000008370"/>
    </source>
</evidence>
<sequence length="314" mass="35251">MEPMSKVKLMSEHVLKQLARHRAGPASSTKSPLFVAVQGPQGSGKTFLTTRLQEAFVSEPHSLKVVVLSIDDLYLPHEHLVAVAKAYPENRLLQGRGQPGTHDVKLGIEILARLKRINEDPEHHPDVHIPRFDKSLHTGEGDRVPEGTNVRGPVDVVVLEGWCVGFYPSSKEEIDHRFELPVQGLGDDFFISRGFRKEDVLDINQRLKDLASWWPYFDAFIQIKPAGSHPYDYIYKWRLQQEHNMKAVNGGKGMTDEQVVKFVDRYIPGYVFFGDGITKGGPGEDGHLQRPPWAGNGLCIQIGESREVVDVGTF</sequence>
<keyword evidence="3" id="KW-1185">Reference proteome</keyword>
<dbReference type="EMBL" id="JH930474">
    <property type="protein sequence ID" value="EKM53404.1"/>
    <property type="molecule type" value="Genomic_DNA"/>
</dbReference>